<dbReference type="STRING" id="308745.A0A0F8U777"/>
<dbReference type="GO" id="GO:0031380">
    <property type="term" value="C:nuclear RNA-directed RNA polymerase complex"/>
    <property type="evidence" value="ECO:0007669"/>
    <property type="project" value="TreeGrafter"/>
</dbReference>
<evidence type="ECO:0000259" key="2">
    <source>
        <dbReference type="Pfam" id="PF13086"/>
    </source>
</evidence>
<dbReference type="GO" id="GO:0004386">
    <property type="term" value="F:helicase activity"/>
    <property type="evidence" value="ECO:0007669"/>
    <property type="project" value="InterPro"/>
</dbReference>
<dbReference type="InterPro" id="IPR047187">
    <property type="entry name" value="SF1_C_Upf1"/>
</dbReference>
<keyword evidence="6" id="KW-1185">Reference proteome</keyword>
<evidence type="ECO:0008006" key="7">
    <source>
        <dbReference type="Google" id="ProtNLM"/>
    </source>
</evidence>
<dbReference type="FunFam" id="3.40.50.300:FF:001366">
    <property type="entry name" value="ATP binding protein, putative"/>
    <property type="match status" value="1"/>
</dbReference>
<dbReference type="SUPFAM" id="SSF52540">
    <property type="entry name" value="P-loop containing nucleoside triphosphate hydrolases"/>
    <property type="match status" value="1"/>
</dbReference>
<dbReference type="InterPro" id="IPR045055">
    <property type="entry name" value="DNA2/NAM7-like"/>
</dbReference>
<evidence type="ECO:0000313" key="5">
    <source>
        <dbReference type="EMBL" id="KKK15443.1"/>
    </source>
</evidence>
<keyword evidence="1" id="KW-0347">Helicase</keyword>
<dbReference type="GO" id="GO:0031048">
    <property type="term" value="P:regulatory ncRNA-mediated heterochromatin formation"/>
    <property type="evidence" value="ECO:0007669"/>
    <property type="project" value="TreeGrafter"/>
</dbReference>
<dbReference type="FunFam" id="3.40.50.300:FF:002468">
    <property type="entry name" value="Suppressor of ascus dominance 3"/>
    <property type="match status" value="1"/>
</dbReference>
<dbReference type="CDD" id="cd06008">
    <property type="entry name" value="NF-X1-zinc-finger"/>
    <property type="match status" value="1"/>
</dbReference>
<dbReference type="AlphaFoldDB" id="A0A0F8U777"/>
<dbReference type="CDD" id="cd18808">
    <property type="entry name" value="SF1_C_Upf1"/>
    <property type="match status" value="1"/>
</dbReference>
<dbReference type="Pfam" id="PF13087">
    <property type="entry name" value="AAA_12"/>
    <property type="match status" value="1"/>
</dbReference>
<feature type="domain" description="ZNFX1" evidence="4">
    <location>
        <begin position="116"/>
        <end position="226"/>
    </location>
</feature>
<dbReference type="InterPro" id="IPR041679">
    <property type="entry name" value="DNA2/NAM7-like_C"/>
</dbReference>
<dbReference type="PANTHER" id="PTHR10887">
    <property type="entry name" value="DNA2/NAM7 HELICASE FAMILY"/>
    <property type="match status" value="1"/>
</dbReference>
<dbReference type="OrthoDB" id="409395at2759"/>
<proteinExistence type="predicted"/>
<sequence>MEEVNSSPLERFQRIDLQESDHNPPAFVNKDISNYFSPIRLDDAPSWVLRPELPSSDEILDNNNDEDVFLVPNKIDGAWESKDAYLKAHYELLREDAVAPLRDAVAYVRNDPEMMDTQAISIYEKVQVYITGVTFSHRGLAFRIRFSTNRAGKSIAWDYSKRLISGSVIALSPVHDLFQSKCIVAVVAARPLEAVKQLPPEIDIFFADPADADFDPQLEWLMVEAKNGYYESARHTLTALQKMSQERFPLARYICSLNTDIDPPEYVKNNPVVELESAIEDSGEGGHFDLLKEWPRRPSGGFDTAQWAALEQILTKQLAIIQGPPGTGKTHVSVVALKILLSNMKANDPPIIISSQTNHAIDQILKYVSQFEKQYVRLGGRSSDPNIRKRTLYAIRCSEPTPAFNGGVFPSAIRKNKALFNSLSEILQPLCAENSDCPIPSSVFKKYNLLGEKQCDALAAGAKRWVHAGGEAEEADPLVAWLGDQVIPFEVKYTAQNFGFAEDEVDREYEQLKELEAEQGLDEDDHEILKGPFTSLRESYLGRQDSFHTKQSALRYLECDDMWKIPVKERGSVYNILRKQLKTRLLQDFRRLCARYYDCCKNLQIGRWERDYFILQNARVIGMTATGLSKYRALVSSLKPKIVLVEEAAEAIEAPIAAACLDSLQHMILVGDHQQLRGRCAVQDLKGDPFFLDVSMFERLVQNSMEYVTLRQQRRMAPEIRGLLTPIYEGLEDHESVKQQPKVPGMGNCRLYFFTHSWPESRDSLASKFNEKEAEMIVGFFNYLVLNNIEVKDITILTFYNGQRKRLLNLLKKHSYLQGTYVKVMTVDSYQGEENEIVILSLVRNRGKDIGFLSIPNRVCVALSRAKRGFYMFGNAGLLASANSLWEKVLLIMGNKSEKPRIAYELPLTCEKHGNRILIKDPSEWSTINGGCQLPCGESLPHCGHKCSIQCHSFSHDQVQCRETCNRRMACEHICKIPCSTTHTCSCTCEEARRLEYLTQTVRADDNWSQGRQVGLGSREQAVENYQAFAKGESKRHDAILAQKLESIHHPRQQNEPVRGVIPEQTGFDPNWAEEGAFAQRELGGISAMQPRSLLDD</sequence>
<name>A0A0F8U777_9EURO</name>
<dbReference type="Proteomes" id="UP000034291">
    <property type="component" value="Unassembled WGS sequence"/>
</dbReference>
<accession>A0A0F8U777</accession>
<evidence type="ECO:0000313" key="6">
    <source>
        <dbReference type="Proteomes" id="UP000034291"/>
    </source>
</evidence>
<keyword evidence="1" id="KW-0547">Nucleotide-binding</keyword>
<reference evidence="5 6" key="1">
    <citation type="submission" date="2015-02" db="EMBL/GenBank/DDBJ databases">
        <title>Draft Genome Sequences of Two Closely-Related Aflatoxigenic Aspergillus Species Obtained from the Cote d'Ivoire.</title>
        <authorList>
            <person name="Moore G.G."/>
            <person name="Beltz S.B."/>
            <person name="Mack B.M."/>
        </authorList>
    </citation>
    <scope>NUCLEOTIDE SEQUENCE [LARGE SCALE GENOMIC DNA]</scope>
    <source>
        <strain evidence="5 6">SRRC1468</strain>
    </source>
</reference>
<gene>
    <name evidence="5" type="ORF">ARAM_005355</name>
</gene>
<dbReference type="PANTHER" id="PTHR10887:SF341">
    <property type="entry name" value="NFX1-TYPE ZINC FINGER-CONTAINING PROTEIN 1"/>
    <property type="match status" value="1"/>
</dbReference>
<dbReference type="Pfam" id="PF25396">
    <property type="entry name" value="ZNFX1"/>
    <property type="match status" value="1"/>
</dbReference>
<organism evidence="5 6">
    <name type="scientific">Aspergillus rambellii</name>
    <dbReference type="NCBI Taxonomy" id="308745"/>
    <lineage>
        <taxon>Eukaryota</taxon>
        <taxon>Fungi</taxon>
        <taxon>Dikarya</taxon>
        <taxon>Ascomycota</taxon>
        <taxon>Pezizomycotina</taxon>
        <taxon>Eurotiomycetes</taxon>
        <taxon>Eurotiomycetidae</taxon>
        <taxon>Eurotiales</taxon>
        <taxon>Aspergillaceae</taxon>
        <taxon>Aspergillus</taxon>
        <taxon>Aspergillus subgen. Nidulantes</taxon>
    </lineage>
</organism>
<protein>
    <recommendedName>
        <fullName evidence="7">DEAD box helicase involved in nonsense mediated decay</fullName>
    </recommendedName>
</protein>
<dbReference type="InterPro" id="IPR027417">
    <property type="entry name" value="P-loop_NTPase"/>
</dbReference>
<dbReference type="Pfam" id="PF13086">
    <property type="entry name" value="AAA_11"/>
    <property type="match status" value="1"/>
</dbReference>
<dbReference type="Gene3D" id="3.40.50.300">
    <property type="entry name" value="P-loop containing nucleotide triphosphate hydrolases"/>
    <property type="match status" value="3"/>
</dbReference>
<comment type="caution">
    <text evidence="5">The sequence shown here is derived from an EMBL/GenBank/DDBJ whole genome shotgun (WGS) entry which is preliminary data.</text>
</comment>
<evidence type="ECO:0000259" key="4">
    <source>
        <dbReference type="Pfam" id="PF25396"/>
    </source>
</evidence>
<keyword evidence="1" id="KW-0067">ATP-binding</keyword>
<keyword evidence="1" id="KW-0378">Hydrolase</keyword>
<dbReference type="InterPro" id="IPR057373">
    <property type="entry name" value="ZNFX1"/>
</dbReference>
<evidence type="ECO:0000256" key="1">
    <source>
        <dbReference type="ARBA" id="ARBA00022806"/>
    </source>
</evidence>
<feature type="domain" description="DNA2/NAM7 helicase-like C-terminal" evidence="3">
    <location>
        <begin position="692"/>
        <end position="876"/>
    </location>
</feature>
<dbReference type="InterPro" id="IPR041677">
    <property type="entry name" value="DNA2/NAM7_AAA_11"/>
</dbReference>
<feature type="domain" description="DNA2/NAM7 helicase helicase" evidence="2">
    <location>
        <begin position="302"/>
        <end position="677"/>
    </location>
</feature>
<evidence type="ECO:0000259" key="3">
    <source>
        <dbReference type="Pfam" id="PF13087"/>
    </source>
</evidence>
<dbReference type="EMBL" id="JZBS01003289">
    <property type="protein sequence ID" value="KKK15443.1"/>
    <property type="molecule type" value="Genomic_DNA"/>
</dbReference>